<dbReference type="PANTHER" id="PTHR47618">
    <property type="entry name" value="BIFUNCTIONAL OLIGORIBONUCLEASE AND PAP PHOSPHATASE NRNA"/>
    <property type="match status" value="1"/>
</dbReference>
<name>A0A6I4VYB6_9BACL</name>
<keyword evidence="4" id="KW-1185">Reference proteome</keyword>
<dbReference type="RefSeq" id="WP_160802264.1">
    <property type="nucleotide sequence ID" value="NZ_WUUL01000010.1"/>
</dbReference>
<organism evidence="3 4">
    <name type="scientific">Shimazuella alba</name>
    <dbReference type="NCBI Taxonomy" id="2690964"/>
    <lineage>
        <taxon>Bacteria</taxon>
        <taxon>Bacillati</taxon>
        <taxon>Bacillota</taxon>
        <taxon>Bacilli</taxon>
        <taxon>Bacillales</taxon>
        <taxon>Thermoactinomycetaceae</taxon>
        <taxon>Shimazuella</taxon>
    </lineage>
</organism>
<evidence type="ECO:0000259" key="1">
    <source>
        <dbReference type="Pfam" id="PF01368"/>
    </source>
</evidence>
<reference evidence="3 4" key="1">
    <citation type="submission" date="2019-12" db="EMBL/GenBank/DDBJ databases">
        <title>Whole-genome analyses of novel actinobacteria.</title>
        <authorList>
            <person name="Sahin N."/>
            <person name="Saygin H."/>
        </authorList>
    </citation>
    <scope>NUCLEOTIDE SEQUENCE [LARGE SCALE GENOMIC DNA]</scope>
    <source>
        <strain evidence="3 4">KC615</strain>
    </source>
</reference>
<dbReference type="InterPro" id="IPR003156">
    <property type="entry name" value="DHHA1_dom"/>
</dbReference>
<dbReference type="Pfam" id="PF02272">
    <property type="entry name" value="DHHA1"/>
    <property type="match status" value="1"/>
</dbReference>
<feature type="domain" description="DHHA1" evidence="2">
    <location>
        <begin position="233"/>
        <end position="306"/>
    </location>
</feature>
<gene>
    <name evidence="3" type="ORF">GSM42_14525</name>
</gene>
<accession>A0A6I4VYB6</accession>
<dbReference type="Gene3D" id="3.10.310.30">
    <property type="match status" value="1"/>
</dbReference>
<sequence>MLDWTSATKTLQNASQILVVSHVNPDGDAIGSTLAVGNMVESLGIPVTLVNESPIPDKIASLPGAEKIQFPSQVSERFAVIIAVDAADISRIGNCQQLFADNPTIINIDHHATNDYFGTINVVKSDAAATVEILYDWAEYLKISISKQLATVLYAGLLTDTGGFRYSNTTSHTLRIAANLLDLGVASYELADRLLETISTSYLEQLKDSLATIQIDLDGKVAYLTSMEEDNEGLVNFARNIEGVDVGVLFRPKDEHHIKVSLRSRQLIDVSQIALSLGGGGHARAAGCTIEGTMDEAIEVVIQKLKAAFEGVNE</sequence>
<dbReference type="InterPro" id="IPR001667">
    <property type="entry name" value="DDH_dom"/>
</dbReference>
<dbReference type="GO" id="GO:0003676">
    <property type="term" value="F:nucleic acid binding"/>
    <property type="evidence" value="ECO:0007669"/>
    <property type="project" value="InterPro"/>
</dbReference>
<protein>
    <submittedName>
        <fullName evidence="3">Bifunctional oligoribonuclease/PAP phosphatase NrnA</fullName>
    </submittedName>
</protein>
<dbReference type="InterPro" id="IPR051319">
    <property type="entry name" value="Oligoribo/pAp-PDE_c-di-AMP_PDE"/>
</dbReference>
<comment type="caution">
    <text evidence="3">The sequence shown here is derived from an EMBL/GenBank/DDBJ whole genome shotgun (WGS) entry which is preliminary data.</text>
</comment>
<dbReference type="AlphaFoldDB" id="A0A6I4VYB6"/>
<evidence type="ECO:0000313" key="4">
    <source>
        <dbReference type="Proteomes" id="UP000430692"/>
    </source>
</evidence>
<dbReference type="PANTHER" id="PTHR47618:SF1">
    <property type="entry name" value="BIFUNCTIONAL OLIGORIBONUCLEASE AND PAP PHOSPHATASE NRNA"/>
    <property type="match status" value="1"/>
</dbReference>
<dbReference type="Proteomes" id="UP000430692">
    <property type="component" value="Unassembled WGS sequence"/>
</dbReference>
<dbReference type="Pfam" id="PF01368">
    <property type="entry name" value="DHH"/>
    <property type="match status" value="1"/>
</dbReference>
<evidence type="ECO:0000313" key="3">
    <source>
        <dbReference type="EMBL" id="MXQ54910.1"/>
    </source>
</evidence>
<proteinExistence type="predicted"/>
<dbReference type="Gene3D" id="3.90.1640.10">
    <property type="entry name" value="inorganic pyrophosphatase (n-terminal core)"/>
    <property type="match status" value="1"/>
</dbReference>
<evidence type="ECO:0000259" key="2">
    <source>
        <dbReference type="Pfam" id="PF02272"/>
    </source>
</evidence>
<dbReference type="EMBL" id="WUUL01000010">
    <property type="protein sequence ID" value="MXQ54910.1"/>
    <property type="molecule type" value="Genomic_DNA"/>
</dbReference>
<dbReference type="SUPFAM" id="SSF64182">
    <property type="entry name" value="DHH phosphoesterases"/>
    <property type="match status" value="1"/>
</dbReference>
<feature type="domain" description="DDH" evidence="1">
    <location>
        <begin position="16"/>
        <end position="156"/>
    </location>
</feature>
<dbReference type="InterPro" id="IPR038763">
    <property type="entry name" value="DHH_sf"/>
</dbReference>